<dbReference type="InterPro" id="IPR027373">
    <property type="entry name" value="RHH_dom"/>
</dbReference>
<comment type="caution">
    <text evidence="2">The sequence shown here is derived from an EMBL/GenBank/DDBJ whole genome shotgun (WGS) entry which is preliminary data.</text>
</comment>
<dbReference type="Proteomes" id="UP001595593">
    <property type="component" value="Unassembled WGS sequence"/>
</dbReference>
<dbReference type="InterPro" id="IPR038268">
    <property type="entry name" value="RHH_sf"/>
</dbReference>
<dbReference type="RefSeq" id="WP_379597634.1">
    <property type="nucleotide sequence ID" value="NZ_JBHRTN010000018.1"/>
</dbReference>
<evidence type="ECO:0000313" key="3">
    <source>
        <dbReference type="Proteomes" id="UP001595593"/>
    </source>
</evidence>
<gene>
    <name evidence="2" type="ORF">ACFOD4_14960</name>
</gene>
<accession>A0ABV7G115</accession>
<evidence type="ECO:0000313" key="2">
    <source>
        <dbReference type="EMBL" id="MFC3126364.1"/>
    </source>
</evidence>
<name>A0ABV7G115_9PROT</name>
<dbReference type="EMBL" id="JBHRTN010000018">
    <property type="protein sequence ID" value="MFC3126364.1"/>
    <property type="molecule type" value="Genomic_DNA"/>
</dbReference>
<sequence>MTGRHLQKRSFTLAGHRTSVALEPAFWAVLEQLAARQGTTLSGVVQGVDAGREEPDLPLASALRVHALAAQETLHAAKPVSEAAE</sequence>
<protein>
    <submittedName>
        <fullName evidence="2">Ribbon-helix-helix domain-containing protein</fullName>
    </submittedName>
</protein>
<dbReference type="Pfam" id="PF13467">
    <property type="entry name" value="RHH_4"/>
    <property type="match status" value="1"/>
</dbReference>
<dbReference type="Gene3D" id="1.10.3990.20">
    <property type="entry name" value="protein bp1543"/>
    <property type="match status" value="1"/>
</dbReference>
<proteinExistence type="predicted"/>
<organism evidence="2 3">
    <name type="scientific">Teichococcus globiformis</name>
    <dbReference type="NCBI Taxonomy" id="2307229"/>
    <lineage>
        <taxon>Bacteria</taxon>
        <taxon>Pseudomonadati</taxon>
        <taxon>Pseudomonadota</taxon>
        <taxon>Alphaproteobacteria</taxon>
        <taxon>Acetobacterales</taxon>
        <taxon>Roseomonadaceae</taxon>
        <taxon>Roseomonas</taxon>
    </lineage>
</organism>
<reference evidence="3" key="1">
    <citation type="journal article" date="2019" name="Int. J. Syst. Evol. Microbiol.">
        <title>The Global Catalogue of Microorganisms (GCM) 10K type strain sequencing project: providing services to taxonomists for standard genome sequencing and annotation.</title>
        <authorList>
            <consortium name="The Broad Institute Genomics Platform"/>
            <consortium name="The Broad Institute Genome Sequencing Center for Infectious Disease"/>
            <person name="Wu L."/>
            <person name="Ma J."/>
        </authorList>
    </citation>
    <scope>NUCLEOTIDE SEQUENCE [LARGE SCALE GENOMIC DNA]</scope>
    <source>
        <strain evidence="3">KCTC 52094</strain>
    </source>
</reference>
<keyword evidence="3" id="KW-1185">Reference proteome</keyword>
<evidence type="ECO:0000259" key="1">
    <source>
        <dbReference type="Pfam" id="PF13467"/>
    </source>
</evidence>
<feature type="domain" description="Ribbon-helix-helix" evidence="1">
    <location>
        <begin position="7"/>
        <end position="69"/>
    </location>
</feature>